<dbReference type="PATRIC" id="fig|626937.4.peg.2996"/>
<feature type="transmembrane region" description="Helical" evidence="6">
    <location>
        <begin position="217"/>
        <end position="235"/>
    </location>
</feature>
<dbReference type="InterPro" id="IPR001851">
    <property type="entry name" value="ABC_transp_permease"/>
</dbReference>
<keyword evidence="2" id="KW-1003">Cell membrane</keyword>
<evidence type="ECO:0000313" key="8">
    <source>
        <dbReference type="Proteomes" id="UP000070366"/>
    </source>
</evidence>
<reference evidence="7 8" key="1">
    <citation type="submission" date="2016-02" db="EMBL/GenBank/DDBJ databases">
        <authorList>
            <person name="Wen L."/>
            <person name="He K."/>
            <person name="Yang H."/>
        </authorList>
    </citation>
    <scope>NUCLEOTIDE SEQUENCE [LARGE SCALE GENOMIC DNA]</scope>
    <source>
        <strain evidence="7 8">DSM 22607</strain>
    </source>
</reference>
<evidence type="ECO:0000256" key="1">
    <source>
        <dbReference type="ARBA" id="ARBA00004651"/>
    </source>
</evidence>
<feature type="transmembrane region" description="Helical" evidence="6">
    <location>
        <begin position="56"/>
        <end position="89"/>
    </location>
</feature>
<evidence type="ECO:0000256" key="2">
    <source>
        <dbReference type="ARBA" id="ARBA00022475"/>
    </source>
</evidence>
<keyword evidence="8" id="KW-1185">Reference proteome</keyword>
<dbReference type="Pfam" id="PF02653">
    <property type="entry name" value="BPD_transp_2"/>
    <property type="match status" value="1"/>
</dbReference>
<dbReference type="KEGG" id="cmiu:B1H56_08590"/>
<keyword evidence="4 6" id="KW-1133">Transmembrane helix</keyword>
<sequence>MEKQITLNQGKKNFFSKYSLIFILIIFMVVCTFANENFLTSTNLINVFRQQSVVIMLALGEMILIIAGLLDLSCGSVVAFAGVVSVLAYKAVPNLFVGFAVAIGVALAINALNGLMVTKFKTPPFIATLATQAIARGAALYITGGQNVYEIGDYNVVGQGSFGPIPIPVVIMLIALAIMIYIMRYTRFGRSTYAVGGNEEAANASGIKVNAVKMKSYLVNGVLVGVAALVFMSRVNGGLPNGAKDYEFDALTATIIGGTSFTGGVGNPVGTLLGALIVGFLGNIMNLMSVDSYIQQIVRGAIIAFAVIIDIYSKDRQTSKSNK</sequence>
<dbReference type="OrthoDB" id="9813906at2"/>
<feature type="transmembrane region" description="Helical" evidence="6">
    <location>
        <begin position="15"/>
        <end position="35"/>
    </location>
</feature>
<dbReference type="AlphaFoldDB" id="A0A136Q106"/>
<evidence type="ECO:0000256" key="5">
    <source>
        <dbReference type="ARBA" id="ARBA00023136"/>
    </source>
</evidence>
<feature type="transmembrane region" description="Helical" evidence="6">
    <location>
        <begin position="162"/>
        <end position="183"/>
    </location>
</feature>
<dbReference type="GO" id="GO:0022857">
    <property type="term" value="F:transmembrane transporter activity"/>
    <property type="evidence" value="ECO:0007669"/>
    <property type="project" value="InterPro"/>
</dbReference>
<dbReference type="EMBL" id="LSZW01000066">
    <property type="protein sequence ID" value="KXK64136.1"/>
    <property type="molecule type" value="Genomic_DNA"/>
</dbReference>
<dbReference type="PANTHER" id="PTHR32196:SF72">
    <property type="entry name" value="RIBOSE IMPORT PERMEASE PROTEIN RBSC"/>
    <property type="match status" value="1"/>
</dbReference>
<evidence type="ECO:0000256" key="6">
    <source>
        <dbReference type="SAM" id="Phobius"/>
    </source>
</evidence>
<name>A0A136Q106_9FIRM</name>
<feature type="transmembrane region" description="Helical" evidence="6">
    <location>
        <begin position="95"/>
        <end position="113"/>
    </location>
</feature>
<evidence type="ECO:0000256" key="4">
    <source>
        <dbReference type="ARBA" id="ARBA00022989"/>
    </source>
</evidence>
<protein>
    <submittedName>
        <fullName evidence="7">Putative ribose ABC transporter permease protein</fullName>
    </submittedName>
</protein>
<keyword evidence="3 6" id="KW-0812">Transmembrane</keyword>
<accession>A0A136Q106</accession>
<evidence type="ECO:0000256" key="3">
    <source>
        <dbReference type="ARBA" id="ARBA00022692"/>
    </source>
</evidence>
<comment type="subcellular location">
    <subcellularLocation>
        <location evidence="1">Cell membrane</location>
        <topology evidence="1">Multi-pass membrane protein</topology>
    </subcellularLocation>
</comment>
<gene>
    <name evidence="7" type="ORF">HMPREF3293_03047</name>
</gene>
<dbReference type="PANTHER" id="PTHR32196">
    <property type="entry name" value="ABC TRANSPORTER PERMEASE PROTEIN YPHD-RELATED-RELATED"/>
    <property type="match status" value="1"/>
</dbReference>
<organism evidence="7 8">
    <name type="scientific">Christensenella minuta</name>
    <dbReference type="NCBI Taxonomy" id="626937"/>
    <lineage>
        <taxon>Bacteria</taxon>
        <taxon>Bacillati</taxon>
        <taxon>Bacillota</taxon>
        <taxon>Clostridia</taxon>
        <taxon>Christensenellales</taxon>
        <taxon>Christensenellaceae</taxon>
        <taxon>Christensenella</taxon>
    </lineage>
</organism>
<evidence type="ECO:0000313" key="7">
    <source>
        <dbReference type="EMBL" id="KXK64136.1"/>
    </source>
</evidence>
<proteinExistence type="predicted"/>
<dbReference type="CDD" id="cd06579">
    <property type="entry name" value="TM_PBP1_transp_AraH_like"/>
    <property type="match status" value="1"/>
</dbReference>
<comment type="caution">
    <text evidence="7">The sequence shown here is derived from an EMBL/GenBank/DDBJ whole genome shotgun (WGS) entry which is preliminary data.</text>
</comment>
<dbReference type="Proteomes" id="UP000070366">
    <property type="component" value="Unassembled WGS sequence"/>
</dbReference>
<dbReference type="GO" id="GO:0005886">
    <property type="term" value="C:plasma membrane"/>
    <property type="evidence" value="ECO:0007669"/>
    <property type="project" value="UniProtKB-SubCell"/>
</dbReference>
<keyword evidence="5 6" id="KW-0472">Membrane</keyword>
<dbReference type="RefSeq" id="WP_066522300.1">
    <property type="nucleotide sequence ID" value="NZ_CABMOF010000008.1"/>
</dbReference>
<dbReference type="STRING" id="626937.HMPREF3293_03047"/>